<evidence type="ECO:0000256" key="5">
    <source>
        <dbReference type="ARBA" id="ARBA00022842"/>
    </source>
</evidence>
<evidence type="ECO:0000313" key="8">
    <source>
        <dbReference type="Proteomes" id="UP000051845"/>
    </source>
</evidence>
<evidence type="ECO:0000256" key="4">
    <source>
        <dbReference type="ARBA" id="ARBA00022723"/>
    </source>
</evidence>
<dbReference type="InterPro" id="IPR033749">
    <property type="entry name" value="Polyprenyl_synt_CS"/>
</dbReference>
<dbReference type="SFLD" id="SFLDS00005">
    <property type="entry name" value="Isoprenoid_Synthase_Type_I"/>
    <property type="match status" value="1"/>
</dbReference>
<dbReference type="EMBL" id="AYYR01000124">
    <property type="protein sequence ID" value="KRM73753.1"/>
    <property type="molecule type" value="Genomic_DNA"/>
</dbReference>
<dbReference type="Gene3D" id="1.10.600.10">
    <property type="entry name" value="Farnesyl Diphosphate Synthase"/>
    <property type="match status" value="1"/>
</dbReference>
<reference evidence="7 8" key="1">
    <citation type="journal article" date="2015" name="Genome Announc.">
        <title>Expanding the biotechnology potential of lactobacilli through comparative genomics of 213 strains and associated genera.</title>
        <authorList>
            <person name="Sun Z."/>
            <person name="Harris H.M."/>
            <person name="McCann A."/>
            <person name="Guo C."/>
            <person name="Argimon S."/>
            <person name="Zhang W."/>
            <person name="Yang X."/>
            <person name="Jeffery I.B."/>
            <person name="Cooney J.C."/>
            <person name="Kagawa T.F."/>
            <person name="Liu W."/>
            <person name="Song Y."/>
            <person name="Salvetti E."/>
            <person name="Wrobel A."/>
            <person name="Rasinkangas P."/>
            <person name="Parkhill J."/>
            <person name="Rea M.C."/>
            <person name="O'Sullivan O."/>
            <person name="Ritari J."/>
            <person name="Douillard F.P."/>
            <person name="Paul Ross R."/>
            <person name="Yang R."/>
            <person name="Briner A.E."/>
            <person name="Felis G.E."/>
            <person name="de Vos W.M."/>
            <person name="Barrangou R."/>
            <person name="Klaenhammer T.R."/>
            <person name="Caufield P.W."/>
            <person name="Cui Y."/>
            <person name="Zhang H."/>
            <person name="O'Toole P.W."/>
        </authorList>
    </citation>
    <scope>NUCLEOTIDE SEQUENCE [LARGE SCALE GENOMIC DNA]</scope>
    <source>
        <strain evidence="7 8">DSM 20515</strain>
    </source>
</reference>
<dbReference type="Proteomes" id="UP000051845">
    <property type="component" value="Unassembled WGS sequence"/>
</dbReference>
<dbReference type="InterPro" id="IPR008949">
    <property type="entry name" value="Isoprenoid_synthase_dom_sf"/>
</dbReference>
<comment type="cofactor">
    <cofactor evidence="1">
        <name>Mg(2+)</name>
        <dbReference type="ChEBI" id="CHEBI:18420"/>
    </cofactor>
</comment>
<dbReference type="SUPFAM" id="SSF48576">
    <property type="entry name" value="Terpenoid synthases"/>
    <property type="match status" value="1"/>
</dbReference>
<dbReference type="PROSITE" id="PS00723">
    <property type="entry name" value="POLYPRENYL_SYNTHASE_1"/>
    <property type="match status" value="1"/>
</dbReference>
<dbReference type="GO" id="GO:0046872">
    <property type="term" value="F:metal ion binding"/>
    <property type="evidence" value="ECO:0007669"/>
    <property type="project" value="UniProtKB-KW"/>
</dbReference>
<dbReference type="PANTHER" id="PTHR12001:SF69">
    <property type="entry name" value="ALL TRANS-POLYPRENYL-DIPHOSPHATE SYNTHASE PDSS1"/>
    <property type="match status" value="1"/>
</dbReference>
<dbReference type="AlphaFoldDB" id="A0A0R2BB98"/>
<evidence type="ECO:0000313" key="7">
    <source>
        <dbReference type="EMBL" id="KRM73753.1"/>
    </source>
</evidence>
<evidence type="ECO:0000256" key="1">
    <source>
        <dbReference type="ARBA" id="ARBA00001946"/>
    </source>
</evidence>
<protein>
    <submittedName>
        <fullName evidence="7">Polyprenyl synthetase</fullName>
    </submittedName>
</protein>
<dbReference type="InterPro" id="IPR000092">
    <property type="entry name" value="Polyprenyl_synt"/>
</dbReference>
<proteinExistence type="inferred from homology"/>
<dbReference type="GO" id="GO:0004659">
    <property type="term" value="F:prenyltransferase activity"/>
    <property type="evidence" value="ECO:0007669"/>
    <property type="project" value="InterPro"/>
</dbReference>
<sequence length="325" mass="36859">MVHKLWRQYPQVQKELTQLQPYLLKAIKLPNQRIHVKITQLLSAGGKLLRPGFFYLFSEFGDHRDETQLRAGAAALELLHVATLIHDDVIDRSPLRRGVATIQTDYGQRNAIYAGDYLFTVYFNEVLKASSNHDVLQLQIDSMQAILTGELDQMNLNYRLDVSEEEYFNEIKGKTAELFKLSCHQGTTLAGASQEVVDLSGQIGLTIGQAYQIIDDILDYDGDSTRTKKPVLEDLKSGVYSLPLILALQQAPKAFKALLAKKQDMTDDDVREVQRLVIENHGVELAKDRAADYTNRALKLIGQLPDQPVRQNIEQLTRWLLTRNQ</sequence>
<comment type="caution">
    <text evidence="7">The sequence shown here is derived from an EMBL/GenBank/DDBJ whole genome shotgun (WGS) entry which is preliminary data.</text>
</comment>
<organism evidence="7 8">
    <name type="scientific">Secundilactobacillus collinoides DSM 20515 = JCM 1123</name>
    <dbReference type="NCBI Taxonomy" id="1423733"/>
    <lineage>
        <taxon>Bacteria</taxon>
        <taxon>Bacillati</taxon>
        <taxon>Bacillota</taxon>
        <taxon>Bacilli</taxon>
        <taxon>Lactobacillales</taxon>
        <taxon>Lactobacillaceae</taxon>
        <taxon>Secundilactobacillus</taxon>
    </lineage>
</organism>
<evidence type="ECO:0000256" key="3">
    <source>
        <dbReference type="ARBA" id="ARBA00022679"/>
    </source>
</evidence>
<gene>
    <name evidence="7" type="ORF">FC82_GL001191</name>
</gene>
<evidence type="ECO:0000256" key="2">
    <source>
        <dbReference type="ARBA" id="ARBA00006706"/>
    </source>
</evidence>
<dbReference type="CDD" id="cd00685">
    <property type="entry name" value="Trans_IPPS_HT"/>
    <property type="match status" value="1"/>
</dbReference>
<dbReference type="PATRIC" id="fig|1423733.4.peg.1258"/>
<dbReference type="STRING" id="33960.TY91_14650"/>
<name>A0A0R2BB98_SECCO</name>
<evidence type="ECO:0000256" key="6">
    <source>
        <dbReference type="RuleBase" id="RU004466"/>
    </source>
</evidence>
<keyword evidence="3 6" id="KW-0808">Transferase</keyword>
<dbReference type="PROSITE" id="PS00444">
    <property type="entry name" value="POLYPRENYL_SYNTHASE_2"/>
    <property type="match status" value="1"/>
</dbReference>
<dbReference type="PANTHER" id="PTHR12001">
    <property type="entry name" value="GERANYLGERANYL PYROPHOSPHATE SYNTHASE"/>
    <property type="match status" value="1"/>
</dbReference>
<dbReference type="RefSeq" id="WP_056997426.1">
    <property type="nucleotide sequence ID" value="NZ_AYYR01000124.1"/>
</dbReference>
<comment type="similarity">
    <text evidence="2 6">Belongs to the FPP/GGPP synthase family.</text>
</comment>
<accession>A0A0R2BB98</accession>
<keyword evidence="4" id="KW-0479">Metal-binding</keyword>
<keyword evidence="5" id="KW-0460">Magnesium</keyword>
<dbReference type="GO" id="GO:0008299">
    <property type="term" value="P:isoprenoid biosynthetic process"/>
    <property type="evidence" value="ECO:0007669"/>
    <property type="project" value="InterPro"/>
</dbReference>
<dbReference type="Pfam" id="PF00348">
    <property type="entry name" value="polyprenyl_synt"/>
    <property type="match status" value="1"/>
</dbReference>